<evidence type="ECO:0000313" key="2">
    <source>
        <dbReference type="Proteomes" id="UP000659223"/>
    </source>
</evidence>
<evidence type="ECO:0000313" key="1">
    <source>
        <dbReference type="EMBL" id="GGX97165.1"/>
    </source>
</evidence>
<comment type="caution">
    <text evidence="1">The sequence shown here is derived from an EMBL/GenBank/DDBJ whole genome shotgun (WGS) entry which is preliminary data.</text>
</comment>
<dbReference type="Proteomes" id="UP000659223">
    <property type="component" value="Unassembled WGS sequence"/>
</dbReference>
<accession>A0ABQ2YWR5</accession>
<protein>
    <submittedName>
        <fullName evidence="1">Uncharacterized protein</fullName>
    </submittedName>
</protein>
<sequence>MGLKGSVAAFTTGGTHSRWGAAWERAYREQTCVSPCGAARTPPPSPEES</sequence>
<reference evidence="2" key="1">
    <citation type="journal article" date="2019" name="Int. J. Syst. Evol. Microbiol.">
        <title>The Global Catalogue of Microorganisms (GCM) 10K type strain sequencing project: providing services to taxonomists for standard genome sequencing and annotation.</title>
        <authorList>
            <consortium name="The Broad Institute Genomics Platform"/>
            <consortium name="The Broad Institute Genome Sequencing Center for Infectious Disease"/>
            <person name="Wu L."/>
            <person name="Ma J."/>
        </authorList>
    </citation>
    <scope>NUCLEOTIDE SEQUENCE [LARGE SCALE GENOMIC DNA]</scope>
    <source>
        <strain evidence="2">JCM 4586</strain>
    </source>
</reference>
<name>A0ABQ2YWR5_9ACTN</name>
<proteinExistence type="predicted"/>
<keyword evidence="2" id="KW-1185">Reference proteome</keyword>
<gene>
    <name evidence="1" type="ORF">GCM10010324_49080</name>
</gene>
<dbReference type="EMBL" id="BMUT01000011">
    <property type="protein sequence ID" value="GGX97165.1"/>
    <property type="molecule type" value="Genomic_DNA"/>
</dbReference>
<organism evidence="1 2">
    <name type="scientific">Streptomyces hiroshimensis</name>
    <dbReference type="NCBI Taxonomy" id="66424"/>
    <lineage>
        <taxon>Bacteria</taxon>
        <taxon>Bacillati</taxon>
        <taxon>Actinomycetota</taxon>
        <taxon>Actinomycetes</taxon>
        <taxon>Kitasatosporales</taxon>
        <taxon>Streptomycetaceae</taxon>
        <taxon>Streptomyces</taxon>
    </lineage>
</organism>